<organism evidence="1 2">
    <name type="scientific">Brunnivagina elsteri CCALA 953</name>
    <dbReference type="NCBI Taxonomy" id="987040"/>
    <lineage>
        <taxon>Bacteria</taxon>
        <taxon>Bacillati</taxon>
        <taxon>Cyanobacteriota</taxon>
        <taxon>Cyanophyceae</taxon>
        <taxon>Nostocales</taxon>
        <taxon>Calotrichaceae</taxon>
        <taxon>Brunnivagina</taxon>
    </lineage>
</organism>
<dbReference type="EMBL" id="NTFS01000443">
    <property type="protein sequence ID" value="PAX51211.1"/>
    <property type="molecule type" value="Genomic_DNA"/>
</dbReference>
<sequence length="60" mass="6748">WLRKIKYILSLRSLLPKEKPLSRLAAGWNVDGDFPQGSNPKGLSVSECMINCALLLNRHV</sequence>
<proteinExistence type="predicted"/>
<protein>
    <submittedName>
        <fullName evidence="1">Uncharacterized protein</fullName>
    </submittedName>
</protein>
<feature type="non-terminal residue" evidence="1">
    <location>
        <position position="1"/>
    </location>
</feature>
<name>A0A2A2TBY6_9CYAN</name>
<evidence type="ECO:0000313" key="1">
    <source>
        <dbReference type="EMBL" id="PAX51211.1"/>
    </source>
</evidence>
<gene>
    <name evidence="1" type="ORF">CK510_25990</name>
</gene>
<reference evidence="1 2" key="1">
    <citation type="submission" date="2017-08" db="EMBL/GenBank/DDBJ databases">
        <title>Draft genome sequence of filamentous cyanobacterium Calothrix elsteri CCALA 953.</title>
        <authorList>
            <person name="Gagunashvili A.N."/>
            <person name="Elster J."/>
            <person name="Andresson O.S."/>
        </authorList>
    </citation>
    <scope>NUCLEOTIDE SEQUENCE [LARGE SCALE GENOMIC DNA]</scope>
    <source>
        <strain evidence="1 2">CCALA 953</strain>
    </source>
</reference>
<comment type="caution">
    <text evidence="1">The sequence shown here is derived from an EMBL/GenBank/DDBJ whole genome shotgun (WGS) entry which is preliminary data.</text>
</comment>
<accession>A0A2A2TBY6</accession>
<dbReference type="Proteomes" id="UP000218238">
    <property type="component" value="Unassembled WGS sequence"/>
</dbReference>
<keyword evidence="2" id="KW-1185">Reference proteome</keyword>
<dbReference type="RefSeq" id="WP_211293308.1">
    <property type="nucleotide sequence ID" value="NZ_NTFS01000443.1"/>
</dbReference>
<evidence type="ECO:0000313" key="2">
    <source>
        <dbReference type="Proteomes" id="UP000218238"/>
    </source>
</evidence>
<dbReference type="AlphaFoldDB" id="A0A2A2TBY6"/>